<protein>
    <submittedName>
        <fullName evidence="1">Uncharacterized protein</fullName>
    </submittedName>
</protein>
<name>A0AAV2BT90_9ARAC</name>
<proteinExistence type="predicted"/>
<evidence type="ECO:0000313" key="1">
    <source>
        <dbReference type="EMBL" id="CAL1299530.1"/>
    </source>
</evidence>
<dbReference type="EMBL" id="CAXIEN010000505">
    <property type="protein sequence ID" value="CAL1299530.1"/>
    <property type="molecule type" value="Genomic_DNA"/>
</dbReference>
<keyword evidence="2" id="KW-1185">Reference proteome</keyword>
<accession>A0AAV2BT90</accession>
<dbReference type="AlphaFoldDB" id="A0AAV2BT90"/>
<sequence>MRCRLQSCLDWILCHRNYPLVPFYKIHFSVFQTELEFQIQR</sequence>
<reference evidence="1 2" key="1">
    <citation type="submission" date="2024-04" db="EMBL/GenBank/DDBJ databases">
        <authorList>
            <person name="Rising A."/>
            <person name="Reimegard J."/>
            <person name="Sonavane S."/>
            <person name="Akerstrom W."/>
            <person name="Nylinder S."/>
            <person name="Hedman E."/>
            <person name="Kallberg Y."/>
        </authorList>
    </citation>
    <scope>NUCLEOTIDE SEQUENCE [LARGE SCALE GENOMIC DNA]</scope>
</reference>
<comment type="caution">
    <text evidence="1">The sequence shown here is derived from an EMBL/GenBank/DDBJ whole genome shotgun (WGS) entry which is preliminary data.</text>
</comment>
<evidence type="ECO:0000313" key="2">
    <source>
        <dbReference type="Proteomes" id="UP001497382"/>
    </source>
</evidence>
<gene>
    <name evidence="1" type="ORF">LARSCL_LOCUS21408</name>
</gene>
<organism evidence="1 2">
    <name type="scientific">Larinioides sclopetarius</name>
    <dbReference type="NCBI Taxonomy" id="280406"/>
    <lineage>
        <taxon>Eukaryota</taxon>
        <taxon>Metazoa</taxon>
        <taxon>Ecdysozoa</taxon>
        <taxon>Arthropoda</taxon>
        <taxon>Chelicerata</taxon>
        <taxon>Arachnida</taxon>
        <taxon>Araneae</taxon>
        <taxon>Araneomorphae</taxon>
        <taxon>Entelegynae</taxon>
        <taxon>Araneoidea</taxon>
        <taxon>Araneidae</taxon>
        <taxon>Larinioides</taxon>
    </lineage>
</organism>
<dbReference type="Proteomes" id="UP001497382">
    <property type="component" value="Unassembled WGS sequence"/>
</dbReference>